<keyword evidence="3" id="KW-1185">Reference proteome</keyword>
<evidence type="ECO:0000313" key="3">
    <source>
        <dbReference type="Proteomes" id="UP000663879"/>
    </source>
</evidence>
<dbReference type="EMBL" id="CAJNOC010009362">
    <property type="protein sequence ID" value="CAF1128039.1"/>
    <property type="molecule type" value="Genomic_DNA"/>
</dbReference>
<feature type="transmembrane region" description="Helical" evidence="1">
    <location>
        <begin position="84"/>
        <end position="103"/>
    </location>
</feature>
<name>A0A814R733_9BILA</name>
<organism evidence="2 3">
    <name type="scientific">Brachionus calyciflorus</name>
    <dbReference type="NCBI Taxonomy" id="104777"/>
    <lineage>
        <taxon>Eukaryota</taxon>
        <taxon>Metazoa</taxon>
        <taxon>Spiralia</taxon>
        <taxon>Gnathifera</taxon>
        <taxon>Rotifera</taxon>
        <taxon>Eurotatoria</taxon>
        <taxon>Monogononta</taxon>
        <taxon>Pseudotrocha</taxon>
        <taxon>Ploima</taxon>
        <taxon>Brachionidae</taxon>
        <taxon>Brachionus</taxon>
    </lineage>
</organism>
<comment type="caution">
    <text evidence="2">The sequence shown here is derived from an EMBL/GenBank/DDBJ whole genome shotgun (WGS) entry which is preliminary data.</text>
</comment>
<gene>
    <name evidence="2" type="ORF">OXX778_LOCUS22344</name>
</gene>
<keyword evidence="1" id="KW-1133">Transmembrane helix</keyword>
<proteinExistence type="predicted"/>
<keyword evidence="1" id="KW-0812">Transmembrane</keyword>
<reference evidence="2" key="1">
    <citation type="submission" date="2021-02" db="EMBL/GenBank/DDBJ databases">
        <authorList>
            <person name="Nowell W R."/>
        </authorList>
    </citation>
    <scope>NUCLEOTIDE SEQUENCE</scope>
    <source>
        <strain evidence="2">Ploen Becks lab</strain>
    </source>
</reference>
<keyword evidence="1" id="KW-0472">Membrane</keyword>
<evidence type="ECO:0000313" key="2">
    <source>
        <dbReference type="EMBL" id="CAF1128039.1"/>
    </source>
</evidence>
<dbReference type="AlphaFoldDB" id="A0A814R733"/>
<dbReference type="Proteomes" id="UP000663879">
    <property type="component" value="Unassembled WGS sequence"/>
</dbReference>
<feature type="non-terminal residue" evidence="2">
    <location>
        <position position="1"/>
    </location>
</feature>
<evidence type="ECO:0000256" key="1">
    <source>
        <dbReference type="SAM" id="Phobius"/>
    </source>
</evidence>
<protein>
    <submittedName>
        <fullName evidence="2">Uncharacterized protein</fullName>
    </submittedName>
</protein>
<sequence>KTVNNAKAPGVVAPKVAVKTTNLNKQQSGSQESLISEKSSIFSTASGVNKTSIAKKPVAKPAPVATAASPSSTSTIKKTNLTPVVLQVLNIFLLILLLGKYLMKE</sequence>
<accession>A0A814R733</accession>